<evidence type="ECO:0000313" key="4">
    <source>
        <dbReference type="Proteomes" id="UP000039865"/>
    </source>
</evidence>
<protein>
    <submittedName>
        <fullName evidence="3">Uncharacterized protein</fullName>
    </submittedName>
</protein>
<proteinExistence type="predicted"/>
<accession>A0A078ACC9</accession>
<feature type="compositionally biased region" description="Basic and acidic residues" evidence="2">
    <location>
        <begin position="41"/>
        <end position="57"/>
    </location>
</feature>
<feature type="coiled-coil region" evidence="1">
    <location>
        <begin position="399"/>
        <end position="461"/>
    </location>
</feature>
<evidence type="ECO:0000256" key="2">
    <source>
        <dbReference type="SAM" id="MobiDB-lite"/>
    </source>
</evidence>
<organism evidence="3 4">
    <name type="scientific">Stylonychia lemnae</name>
    <name type="common">Ciliate</name>
    <dbReference type="NCBI Taxonomy" id="5949"/>
    <lineage>
        <taxon>Eukaryota</taxon>
        <taxon>Sar</taxon>
        <taxon>Alveolata</taxon>
        <taxon>Ciliophora</taxon>
        <taxon>Intramacronucleata</taxon>
        <taxon>Spirotrichea</taxon>
        <taxon>Stichotrichia</taxon>
        <taxon>Sporadotrichida</taxon>
        <taxon>Oxytrichidae</taxon>
        <taxon>Stylonychinae</taxon>
        <taxon>Stylonychia</taxon>
    </lineage>
</organism>
<keyword evidence="1" id="KW-0175">Coiled coil</keyword>
<keyword evidence="4" id="KW-1185">Reference proteome</keyword>
<evidence type="ECO:0000256" key="1">
    <source>
        <dbReference type="SAM" id="Coils"/>
    </source>
</evidence>
<reference evidence="3 4" key="1">
    <citation type="submission" date="2014-06" db="EMBL/GenBank/DDBJ databases">
        <authorList>
            <person name="Swart Estienne"/>
        </authorList>
    </citation>
    <scope>NUCLEOTIDE SEQUENCE [LARGE SCALE GENOMIC DNA]</scope>
    <source>
        <strain evidence="3 4">130c</strain>
    </source>
</reference>
<gene>
    <name evidence="3" type="primary">Contig4329.g4631</name>
    <name evidence="3" type="ORF">STYLEM_8902</name>
</gene>
<feature type="compositionally biased region" description="Polar residues" evidence="2">
    <location>
        <begin position="147"/>
        <end position="156"/>
    </location>
</feature>
<dbReference type="Proteomes" id="UP000039865">
    <property type="component" value="Unassembled WGS sequence"/>
</dbReference>
<dbReference type="InParanoid" id="A0A078ACC9"/>
<dbReference type="EMBL" id="CCKQ01008453">
    <property type="protein sequence ID" value="CDW79910.1"/>
    <property type="molecule type" value="Genomic_DNA"/>
</dbReference>
<name>A0A078ACC9_STYLE</name>
<feature type="region of interest" description="Disordered" evidence="2">
    <location>
        <begin position="132"/>
        <end position="170"/>
    </location>
</feature>
<sequence length="729" mass="87107">MQTLDLMRRMSIMHTIESTFEKFIDEKRNNSVLIEEDMYAKEKEKEKEKERERESLRKKSSNSKLFFDVPKSNGSLMRYNTRRNDLKFKTMAQYKAVLNGDILTFDLIGQGLMRRPSIRALALENSSIEEFERGLEENQSDFDEEQQQYNNKNQRPASAGRNKDDDERSMIRSSREFWEEINTKDSKYKNAIIIKGYKTENNQSQNHQGNRKLLRDYDQEERNFVLEERRKRSTFVSHHTNREEFQSKIEKIQRAHEIELKNTKTLAKNYAVEYFKTKALELTQIFTNESYNVIEKYEELKEKMLHKDSKITQLNSVITRQEKIISELRNYIKENISKFVMKIEANKKELNKELTKRLSNLKIARDDETRYQYRAQKNVFDLYNSYVELVKPQKKIKKYERLENENASLWERVQSLQTEIAAIQNICDIYFQEEQSFKHRIEKLEQERYENLLEIQNLKQDMNSKSRQQQDRYSKDIEYLKVKYDQLREIVDIETKVSQAIARAATDRLAVVQRRLDETKMVMRTPRLYRIYRQKMEQTQIPLSEHYQSKHYESEVLVRLNEQALKMQHKNSQDNNNIQQNLSFDDHSYNRRKLSINLNQNSYLNQHMYLNTSTENAIYNAQGGGQTTFHTRNLSTQNTSQIQDISKMINLTRDGTPSAVFKRRNHSLQQNQTLNFHRPNTTASNPKRRNIGGLNYTIDHPYPMSNKMQAFQNMFVNHNNSTQYQDSLL</sequence>
<dbReference type="AlphaFoldDB" id="A0A078ACC9"/>
<feature type="region of interest" description="Disordered" evidence="2">
    <location>
        <begin position="41"/>
        <end position="60"/>
    </location>
</feature>
<evidence type="ECO:0000313" key="3">
    <source>
        <dbReference type="EMBL" id="CDW79910.1"/>
    </source>
</evidence>
<feature type="compositionally biased region" description="Basic and acidic residues" evidence="2">
    <location>
        <begin position="161"/>
        <end position="170"/>
    </location>
</feature>